<dbReference type="Pfam" id="PF13191">
    <property type="entry name" value="AAA_16"/>
    <property type="match status" value="1"/>
</dbReference>
<dbReference type="PANTHER" id="PTHR46082:SF6">
    <property type="entry name" value="AAA+ ATPASE DOMAIN-CONTAINING PROTEIN-RELATED"/>
    <property type="match status" value="1"/>
</dbReference>
<dbReference type="InterPro" id="IPR011990">
    <property type="entry name" value="TPR-like_helical_dom_sf"/>
</dbReference>
<dbReference type="PRINTS" id="PR00364">
    <property type="entry name" value="DISEASERSIST"/>
</dbReference>
<feature type="domain" description="Orc1-like AAA ATPase" evidence="1">
    <location>
        <begin position="373"/>
        <end position="505"/>
    </location>
</feature>
<dbReference type="OrthoDB" id="1658288at2759"/>
<reference evidence="2" key="1">
    <citation type="submission" date="2021-07" db="EMBL/GenBank/DDBJ databases">
        <authorList>
            <person name="Durling M."/>
        </authorList>
    </citation>
    <scope>NUCLEOTIDE SEQUENCE</scope>
</reference>
<dbReference type="Pfam" id="PF13424">
    <property type="entry name" value="TPR_12"/>
    <property type="match status" value="1"/>
</dbReference>
<name>A0A9N9PYB8_9HELO</name>
<protein>
    <recommendedName>
        <fullName evidence="1">Orc1-like AAA ATPase domain-containing protein</fullName>
    </recommendedName>
</protein>
<dbReference type="Proteomes" id="UP000701801">
    <property type="component" value="Unassembled WGS sequence"/>
</dbReference>
<gene>
    <name evidence="2" type="ORF">HYALB_00012671</name>
</gene>
<organism evidence="2 3">
    <name type="scientific">Hymenoscyphus albidus</name>
    <dbReference type="NCBI Taxonomy" id="595503"/>
    <lineage>
        <taxon>Eukaryota</taxon>
        <taxon>Fungi</taxon>
        <taxon>Dikarya</taxon>
        <taxon>Ascomycota</taxon>
        <taxon>Pezizomycotina</taxon>
        <taxon>Leotiomycetes</taxon>
        <taxon>Helotiales</taxon>
        <taxon>Helotiaceae</taxon>
        <taxon>Hymenoscyphus</taxon>
    </lineage>
</organism>
<dbReference type="InterPro" id="IPR027417">
    <property type="entry name" value="P-loop_NTPase"/>
</dbReference>
<dbReference type="EMBL" id="CAJVRM010000306">
    <property type="protein sequence ID" value="CAG8979288.1"/>
    <property type="molecule type" value="Genomic_DNA"/>
</dbReference>
<keyword evidence="3" id="KW-1185">Reference proteome</keyword>
<dbReference type="PANTHER" id="PTHR46082">
    <property type="entry name" value="ATP/GTP-BINDING PROTEIN-RELATED"/>
    <property type="match status" value="1"/>
</dbReference>
<proteinExistence type="predicted"/>
<dbReference type="Gene3D" id="3.40.50.300">
    <property type="entry name" value="P-loop containing nucleotide triphosphate hydrolases"/>
    <property type="match status" value="1"/>
</dbReference>
<evidence type="ECO:0000313" key="3">
    <source>
        <dbReference type="Proteomes" id="UP000701801"/>
    </source>
</evidence>
<dbReference type="AlphaFoldDB" id="A0A9N9PYB8"/>
<dbReference type="SUPFAM" id="SSF48452">
    <property type="entry name" value="TPR-like"/>
    <property type="match status" value="1"/>
</dbReference>
<evidence type="ECO:0000313" key="2">
    <source>
        <dbReference type="EMBL" id="CAG8979288.1"/>
    </source>
</evidence>
<dbReference type="Gene3D" id="3.40.50.1820">
    <property type="entry name" value="alpha/beta hydrolase"/>
    <property type="match status" value="1"/>
</dbReference>
<accession>A0A9N9PYB8</accession>
<dbReference type="InterPro" id="IPR029058">
    <property type="entry name" value="AB_hydrolase_fold"/>
</dbReference>
<dbReference type="InterPro" id="IPR053137">
    <property type="entry name" value="NLR-like"/>
</dbReference>
<evidence type="ECO:0000259" key="1">
    <source>
        <dbReference type="Pfam" id="PF13191"/>
    </source>
</evidence>
<dbReference type="Gene3D" id="1.25.40.10">
    <property type="entry name" value="Tetratricopeptide repeat domain"/>
    <property type="match status" value="1"/>
</dbReference>
<comment type="caution">
    <text evidence="2">The sequence shown here is derived from an EMBL/GenBank/DDBJ whole genome shotgun (WGS) entry which is preliminary data.</text>
</comment>
<sequence length="991" mass="112886">MSTYSSSNINPLHRQRVKGREIIITEEPLWFHDRIYIKPLPKYLLSYRFWEMFLVNQSTCLGGRRDAIRKAALGYLRTYRYLIQHESDFHIAKQDHLCLVPHGVRPVEDATGLTVLRDPLAQAQAVDVEHVLPKLIFSIISNQVYSIVAIHGIGAHPDDTWCKNVGTPDAPCCVNWLTHEGMLPQAAPNARILRYGYESEWFGENAISQKTTTVADRLLLTLRRERKEFPLRPLIMIAHCFGGLVVLKALLKAQYYKDEWTGIFESTTGLVFFGTPFNGSEGMKQSEMLEAAQREYNEDQTQTEVLRVLEPGNEFLQDLVDSFCKTRLQADKARVTCFFEMKPSNVGVIVGGQGRIRFVVPFSLKGVPSVSHFVGRESEIKLLEDSVLPAPSRPRRKVYVIHGLGGIGKTQLAIEFARKHHQRYNAVFWLNGSSRDSLCQSLVDIARKLPRDELTADIAQELSNPKIDVEAVIRGVHQWLSLPSNRQWLLIFDNIDRDHTNGQDLQSYDVKDFFPDADHGSIIITSRLSNLQRYGRGFKLSIVDDEEAMTILENNADRLLQGSTEAPLILDRLQGLPLALTQAGAYLRETNITLSHYIKHYNHTWDKLMQDQDEFPLQEYSDRTILTTWKMSYNQVVSQNQDAAGLLRLWAFLDNTDLWYEMLSSASQILPTLDIERAPAVAAKLSIVDDEEAMTILENNADRLLQGSTEAPLILDRLQGLPLALTQAGAYLRETNITLSHYIKHYNHTWDKLMQDQDEFPLQEYSDRTILTTWKMSYNQVVSQNQDAAGLLRLWAFLDNTDLWYEMLSSASQILPTLDIEVSEWLLRVARDQLSFLRAMRMLSRYSLVDSRESTASHSMHAVLHKWCFLLSEGSERKDLVIAATVEQWPMLSGDFGWIFFQLARGFSDQGKLVEAEQMYQRALQGTEKALGPDHTSTLRTVNNLGALYSNQGKLVAEQMYERALQGYEKALGPDHIKSKTVKQNIASLDS</sequence>
<dbReference type="Pfam" id="PF20246">
    <property type="entry name" value="DUF6601"/>
    <property type="match status" value="1"/>
</dbReference>
<dbReference type="SUPFAM" id="SSF52540">
    <property type="entry name" value="P-loop containing nucleoside triphosphate hydrolases"/>
    <property type="match status" value="1"/>
</dbReference>
<dbReference type="InterPro" id="IPR041664">
    <property type="entry name" value="AAA_16"/>
</dbReference>
<dbReference type="GO" id="GO:0043531">
    <property type="term" value="F:ADP binding"/>
    <property type="evidence" value="ECO:0007669"/>
    <property type="project" value="InterPro"/>
</dbReference>
<dbReference type="InterPro" id="IPR046536">
    <property type="entry name" value="DUF6601"/>
</dbReference>
<dbReference type="SUPFAM" id="SSF53474">
    <property type="entry name" value="alpha/beta-Hydrolases"/>
    <property type="match status" value="1"/>
</dbReference>